<protein>
    <submittedName>
        <fullName evidence="1">Uncharacterized protein</fullName>
    </submittedName>
</protein>
<dbReference type="EMBL" id="FNZI01000004">
    <property type="protein sequence ID" value="SEJ52178.1"/>
    <property type="molecule type" value="Genomic_DNA"/>
</dbReference>
<name>A0A1H6ZFU0_9MICO</name>
<reference evidence="2" key="1">
    <citation type="submission" date="2016-10" db="EMBL/GenBank/DDBJ databases">
        <authorList>
            <person name="Varghese N."/>
        </authorList>
    </citation>
    <scope>NUCLEOTIDE SEQUENCE [LARGE SCALE GENOMIC DNA]</scope>
    <source>
        <strain evidence="2">DSM 24868</strain>
    </source>
</reference>
<dbReference type="AlphaFoldDB" id="A0A1H6ZFU0"/>
<dbReference type="OrthoDB" id="5145985at2"/>
<evidence type="ECO:0000313" key="2">
    <source>
        <dbReference type="Proteomes" id="UP000183315"/>
    </source>
</evidence>
<organism evidence="1 2">
    <name type="scientific">Demequina mangrovi</name>
    <dbReference type="NCBI Taxonomy" id="1043493"/>
    <lineage>
        <taxon>Bacteria</taxon>
        <taxon>Bacillati</taxon>
        <taxon>Actinomycetota</taxon>
        <taxon>Actinomycetes</taxon>
        <taxon>Micrococcales</taxon>
        <taxon>Demequinaceae</taxon>
        <taxon>Demequina</taxon>
    </lineage>
</organism>
<accession>A0A1H6ZFU0</accession>
<keyword evidence="2" id="KW-1185">Reference proteome</keyword>
<proteinExistence type="predicted"/>
<dbReference type="Proteomes" id="UP000183315">
    <property type="component" value="Unassembled WGS sequence"/>
</dbReference>
<evidence type="ECO:0000313" key="1">
    <source>
        <dbReference type="EMBL" id="SEJ52178.1"/>
    </source>
</evidence>
<dbReference type="RefSeq" id="WP_143058984.1">
    <property type="nucleotide sequence ID" value="NZ_BBLU01000015.1"/>
</dbReference>
<gene>
    <name evidence="1" type="ORF">SAMN05421637_2127</name>
</gene>
<sequence>MIDDRADHAGLTLDNYADLLALAGVASARAQCSYCPPDHDAVPANALYLLHDRSGDTENVGLMCPEHAGEWCRTGLVGVAAPLASPGR</sequence>